<evidence type="ECO:0000313" key="3">
    <source>
        <dbReference type="Proteomes" id="UP000886653"/>
    </source>
</evidence>
<feature type="region of interest" description="Disordered" evidence="1">
    <location>
        <begin position="50"/>
        <end position="132"/>
    </location>
</feature>
<dbReference type="AlphaFoldDB" id="A0A9P6NDG9"/>
<gene>
    <name evidence="2" type="ORF">CROQUDRAFT_718031</name>
</gene>
<reference evidence="2" key="1">
    <citation type="submission" date="2013-11" db="EMBL/GenBank/DDBJ databases">
        <title>Genome sequence of the fusiform rust pathogen reveals effectors for host alternation and coevolution with pine.</title>
        <authorList>
            <consortium name="DOE Joint Genome Institute"/>
            <person name="Smith K."/>
            <person name="Pendleton A."/>
            <person name="Kubisiak T."/>
            <person name="Anderson C."/>
            <person name="Salamov A."/>
            <person name="Aerts A."/>
            <person name="Riley R."/>
            <person name="Clum A."/>
            <person name="Lindquist E."/>
            <person name="Ence D."/>
            <person name="Campbell M."/>
            <person name="Kronenberg Z."/>
            <person name="Feau N."/>
            <person name="Dhillon B."/>
            <person name="Hamelin R."/>
            <person name="Burleigh J."/>
            <person name="Smith J."/>
            <person name="Yandell M."/>
            <person name="Nelson C."/>
            <person name="Grigoriev I."/>
            <person name="Davis J."/>
        </authorList>
    </citation>
    <scope>NUCLEOTIDE SEQUENCE</scope>
    <source>
        <strain evidence="2">G11</strain>
    </source>
</reference>
<evidence type="ECO:0000313" key="2">
    <source>
        <dbReference type="EMBL" id="KAG0141740.1"/>
    </source>
</evidence>
<feature type="region of interest" description="Disordered" evidence="1">
    <location>
        <begin position="414"/>
        <end position="489"/>
    </location>
</feature>
<sequence length="545" mass="58271">MSTTSHPIPQQPEPGSVRPPQTSLANNNSLASDAFSQEFKEVEAHLANSLPDFFTHSSATRSDDPSSRKRKLGTLGSWDMSHTTPKRTHESSLPASDNRLTNSSYLTQQPGGFTTPSNTPYAPSDSNVQAEPLHRHRNSNEPVLLHPPSRQDQVASLLTAYLKNPVNPVVGQSLALSRLAPLAQVSAFGSTENIRQAVLTGLAHSGQSKQTPAWARERPTRLEGPFLCLGGAKTGGEASGTGPGTETKVIERPMIYGPVDPNLLDPQTVIAVYYACYPTHSDSPPAFDFDLEVLDPVLGGTPLITPAPPPASASSVLAPPVLAPPVLAPSAPAPLSSPEPVGPAVHLKNPHTLKRNSVPSMTPEQINSAADTAVSVDPFKVPEVDMSARKRAPRKCGVCGQYYCKGRGNRSLCPSFVPGRDEPPPAWRPAPRPKEEEQGPTNGDISVHTPTRASHDPQWNFGNGGELTPDDQTQPGNGPSSAENSRKRGPRRCAVCQLLGCPGNGNRRGLSLRVFYKYRKLCNRAHSVPEQTPTLPPIAATHTET</sequence>
<keyword evidence="3" id="KW-1185">Reference proteome</keyword>
<dbReference type="OrthoDB" id="2505390at2759"/>
<comment type="caution">
    <text evidence="2">The sequence shown here is derived from an EMBL/GenBank/DDBJ whole genome shotgun (WGS) entry which is preliminary data.</text>
</comment>
<feature type="compositionally biased region" description="Polar residues" evidence="1">
    <location>
        <begin position="91"/>
        <end position="129"/>
    </location>
</feature>
<accession>A0A9P6NDG9</accession>
<evidence type="ECO:0000256" key="1">
    <source>
        <dbReference type="SAM" id="MobiDB-lite"/>
    </source>
</evidence>
<feature type="region of interest" description="Disordered" evidence="1">
    <location>
        <begin position="1"/>
        <end position="32"/>
    </location>
</feature>
<dbReference type="EMBL" id="MU167373">
    <property type="protein sequence ID" value="KAG0141740.1"/>
    <property type="molecule type" value="Genomic_DNA"/>
</dbReference>
<feature type="compositionally biased region" description="Polar residues" evidence="1">
    <location>
        <begin position="470"/>
        <end position="483"/>
    </location>
</feature>
<feature type="compositionally biased region" description="Polar residues" evidence="1">
    <location>
        <begin position="19"/>
        <end position="32"/>
    </location>
</feature>
<dbReference type="Proteomes" id="UP000886653">
    <property type="component" value="Unassembled WGS sequence"/>
</dbReference>
<protein>
    <submittedName>
        <fullName evidence="2">Uncharacterized protein</fullName>
    </submittedName>
</protein>
<proteinExistence type="predicted"/>
<organism evidence="2 3">
    <name type="scientific">Cronartium quercuum f. sp. fusiforme G11</name>
    <dbReference type="NCBI Taxonomy" id="708437"/>
    <lineage>
        <taxon>Eukaryota</taxon>
        <taxon>Fungi</taxon>
        <taxon>Dikarya</taxon>
        <taxon>Basidiomycota</taxon>
        <taxon>Pucciniomycotina</taxon>
        <taxon>Pucciniomycetes</taxon>
        <taxon>Pucciniales</taxon>
        <taxon>Coleosporiaceae</taxon>
        <taxon>Cronartium</taxon>
    </lineage>
</organism>
<feature type="compositionally biased region" description="Polar residues" evidence="1">
    <location>
        <begin position="439"/>
        <end position="452"/>
    </location>
</feature>
<name>A0A9P6NDG9_9BASI</name>